<dbReference type="Pfam" id="PF01590">
    <property type="entry name" value="GAF"/>
    <property type="match status" value="1"/>
</dbReference>
<proteinExistence type="predicted"/>
<dbReference type="SUPFAM" id="SSF46689">
    <property type="entry name" value="Homeodomain-like"/>
    <property type="match status" value="1"/>
</dbReference>
<evidence type="ECO:0000256" key="3">
    <source>
        <dbReference type="ARBA" id="ARBA00023015"/>
    </source>
</evidence>
<dbReference type="PRINTS" id="PR01590">
    <property type="entry name" value="HTHFIS"/>
</dbReference>
<organism evidence="7 8">
    <name type="scientific">Prauserella oleivorans</name>
    <dbReference type="NCBI Taxonomy" id="1478153"/>
    <lineage>
        <taxon>Bacteria</taxon>
        <taxon>Bacillati</taxon>
        <taxon>Actinomycetota</taxon>
        <taxon>Actinomycetes</taxon>
        <taxon>Pseudonocardiales</taxon>
        <taxon>Pseudonocardiaceae</taxon>
        <taxon>Prauserella</taxon>
    </lineage>
</organism>
<dbReference type="InterPro" id="IPR003018">
    <property type="entry name" value="GAF"/>
</dbReference>
<reference evidence="8" key="1">
    <citation type="journal article" date="2019" name="Int. J. Syst. Evol. Microbiol.">
        <title>The Global Catalogue of Microorganisms (GCM) 10K type strain sequencing project: providing services to taxonomists for standard genome sequencing and annotation.</title>
        <authorList>
            <consortium name="The Broad Institute Genomics Platform"/>
            <consortium name="The Broad Institute Genome Sequencing Center for Infectious Disease"/>
            <person name="Wu L."/>
            <person name="Ma J."/>
        </authorList>
    </citation>
    <scope>NUCLEOTIDE SEQUENCE [LARGE SCALE GENOMIC DNA]</scope>
    <source>
        <strain evidence="8">IBRC-M 10906</strain>
    </source>
</reference>
<dbReference type="Gene3D" id="1.10.10.60">
    <property type="entry name" value="Homeodomain-like"/>
    <property type="match status" value="1"/>
</dbReference>
<evidence type="ECO:0000256" key="4">
    <source>
        <dbReference type="ARBA" id="ARBA00023125"/>
    </source>
</evidence>
<dbReference type="PANTHER" id="PTHR32071:SF122">
    <property type="entry name" value="SIGMA FACTOR"/>
    <property type="match status" value="1"/>
</dbReference>
<dbReference type="Gene3D" id="1.10.8.60">
    <property type="match status" value="1"/>
</dbReference>
<dbReference type="InterPro" id="IPR009057">
    <property type="entry name" value="Homeodomain-like_sf"/>
</dbReference>
<feature type="domain" description="Sigma-54 factor interaction" evidence="6">
    <location>
        <begin position="462"/>
        <end position="523"/>
    </location>
</feature>
<evidence type="ECO:0000313" key="7">
    <source>
        <dbReference type="EMBL" id="MFD2803213.1"/>
    </source>
</evidence>
<evidence type="ECO:0000259" key="6">
    <source>
        <dbReference type="PROSITE" id="PS50045"/>
    </source>
</evidence>
<accession>A0ABW5WL30</accession>
<keyword evidence="4" id="KW-0238">DNA-binding</keyword>
<keyword evidence="8" id="KW-1185">Reference proteome</keyword>
<evidence type="ECO:0000256" key="5">
    <source>
        <dbReference type="ARBA" id="ARBA00023163"/>
    </source>
</evidence>
<dbReference type="Gene3D" id="3.40.50.300">
    <property type="entry name" value="P-loop containing nucleotide triphosphate hydrolases"/>
    <property type="match status" value="1"/>
</dbReference>
<dbReference type="PROSITE" id="PS50045">
    <property type="entry name" value="SIGMA54_INTERACT_4"/>
    <property type="match status" value="1"/>
</dbReference>
<evidence type="ECO:0000313" key="8">
    <source>
        <dbReference type="Proteomes" id="UP001597478"/>
    </source>
</evidence>
<keyword evidence="1" id="KW-0547">Nucleotide-binding</keyword>
<name>A0ABW5WL30_9PSEU</name>
<dbReference type="RefSeq" id="WP_377396257.1">
    <property type="nucleotide sequence ID" value="NZ_JBHSAN010000054.1"/>
</dbReference>
<dbReference type="Pfam" id="PF02954">
    <property type="entry name" value="HTH_8"/>
    <property type="match status" value="1"/>
</dbReference>
<comment type="caution">
    <text evidence="7">The sequence shown here is derived from an EMBL/GenBank/DDBJ whole genome shotgun (WGS) entry which is preliminary data.</text>
</comment>
<dbReference type="SUPFAM" id="SSF52540">
    <property type="entry name" value="P-loop containing nucleoside triphosphate hydrolases"/>
    <property type="match status" value="1"/>
</dbReference>
<keyword evidence="2" id="KW-0067">ATP-binding</keyword>
<evidence type="ECO:0000256" key="2">
    <source>
        <dbReference type="ARBA" id="ARBA00022840"/>
    </source>
</evidence>
<dbReference type="Gene3D" id="3.30.450.40">
    <property type="match status" value="1"/>
</dbReference>
<gene>
    <name evidence="7" type="ORF">ACFS2C_27865</name>
</gene>
<sequence>MPNDLPGQSRPSDETLADARIRFLTSESVELTEVREPILNSWWRSRKADVPADRIEVPYVGEEHLDAVWVRNSRPLLNQLAEQLDGQPVSLILTDPTGVVLSQHTGDSDLHRHLERVHLIPGFSYGEQFVGTNGIGTALEDGQPRRVFGHEHYAEHLDNLACAGVPIHHPLSGKMIGAVDLTCWSRDASGLLIALARSAAEQIRQALLTTTSARELELFQAYLQACRRTGGIVMALADEMVMMNDYARQLLEPSDQAMLLGHTRELLAAGQRCSTNLVLPSGSRVRVHCRPLSGRGAGVLHVELVETDEEPGGATATLPMFLPGTVGSAPVWLRCCHEVDASYDAGEWLALVGEPGTGKTTLAQCVQQRRRPGERLRTLDAAQAGEPGWLDRVRRALDRPASALVIQHVDKLETATANALASTLGEIREQHRGQVPWVAVTLLPGADTQRNLSELLALVPRTVQVPPLRYHIEDLNQLVPFLLNKLSHGGQLTCSPSAMKLLMRATWPGNVTELYRMLREVVQHRRRTGEIRPGDLPANYHTVTRRALTHLESIERDAIVRSLHDADGNKSKAAKSLGMSRATIYRKIHDYGIVTANRSR</sequence>
<dbReference type="InterPro" id="IPR058031">
    <property type="entry name" value="AAA_lid_NorR"/>
</dbReference>
<protein>
    <submittedName>
        <fullName evidence="7">Sigma-54-dependent Fis family transcriptional regulator</fullName>
    </submittedName>
</protein>
<evidence type="ECO:0000256" key="1">
    <source>
        <dbReference type="ARBA" id="ARBA00022741"/>
    </source>
</evidence>
<dbReference type="Proteomes" id="UP001597478">
    <property type="component" value="Unassembled WGS sequence"/>
</dbReference>
<dbReference type="InterPro" id="IPR027417">
    <property type="entry name" value="P-loop_NTPase"/>
</dbReference>
<dbReference type="Pfam" id="PF25601">
    <property type="entry name" value="AAA_lid_14"/>
    <property type="match status" value="1"/>
</dbReference>
<dbReference type="PANTHER" id="PTHR32071">
    <property type="entry name" value="TRANSCRIPTIONAL REGULATORY PROTEIN"/>
    <property type="match status" value="1"/>
</dbReference>
<dbReference type="InterPro" id="IPR002197">
    <property type="entry name" value="HTH_Fis"/>
</dbReference>
<dbReference type="InterPro" id="IPR002078">
    <property type="entry name" value="Sigma_54_int"/>
</dbReference>
<dbReference type="InterPro" id="IPR029016">
    <property type="entry name" value="GAF-like_dom_sf"/>
</dbReference>
<keyword evidence="3" id="KW-0805">Transcription regulation</keyword>
<keyword evidence="5" id="KW-0804">Transcription</keyword>
<dbReference type="EMBL" id="JBHUOF010000049">
    <property type="protein sequence ID" value="MFD2803213.1"/>
    <property type="molecule type" value="Genomic_DNA"/>
</dbReference>